<name>A0A838XTI7_9HYPH</name>
<evidence type="ECO:0000313" key="8">
    <source>
        <dbReference type="Proteomes" id="UP000559404"/>
    </source>
</evidence>
<dbReference type="InterPro" id="IPR036866">
    <property type="entry name" value="RibonucZ/Hydroxyglut_hydro"/>
</dbReference>
<gene>
    <name evidence="7" type="ORF">H1W37_09915</name>
</gene>
<dbReference type="InterPro" id="IPR006311">
    <property type="entry name" value="TAT_signal"/>
</dbReference>
<dbReference type="PANTHER" id="PTHR42978">
    <property type="entry name" value="QUORUM-QUENCHING LACTONASE YTNP-RELATED-RELATED"/>
    <property type="match status" value="1"/>
</dbReference>
<dbReference type="Proteomes" id="UP000559404">
    <property type="component" value="Unassembled WGS sequence"/>
</dbReference>
<dbReference type="RefSeq" id="WP_181760172.1">
    <property type="nucleotide sequence ID" value="NZ_BMCR01000003.1"/>
</dbReference>
<feature type="chain" id="PRO_5032415569" evidence="5">
    <location>
        <begin position="35"/>
        <end position="322"/>
    </location>
</feature>
<protein>
    <submittedName>
        <fullName evidence="7">MBL fold metallo-hydrolase</fullName>
    </submittedName>
</protein>
<dbReference type="EMBL" id="JACEON010000008">
    <property type="protein sequence ID" value="MBA4611968.1"/>
    <property type="molecule type" value="Genomic_DNA"/>
</dbReference>
<evidence type="ECO:0000256" key="4">
    <source>
        <dbReference type="ARBA" id="ARBA00022833"/>
    </source>
</evidence>
<dbReference type="SUPFAM" id="SSF56281">
    <property type="entry name" value="Metallo-hydrolase/oxidoreductase"/>
    <property type="match status" value="1"/>
</dbReference>
<evidence type="ECO:0000313" key="7">
    <source>
        <dbReference type="EMBL" id="MBA4611968.1"/>
    </source>
</evidence>
<dbReference type="Gene3D" id="3.60.15.10">
    <property type="entry name" value="Ribonuclease Z/Hydroxyacylglutathione hydrolase-like"/>
    <property type="match status" value="1"/>
</dbReference>
<organism evidence="7 8">
    <name type="scientific">Stappia taiwanensis</name>
    <dbReference type="NCBI Taxonomy" id="992267"/>
    <lineage>
        <taxon>Bacteria</taxon>
        <taxon>Pseudomonadati</taxon>
        <taxon>Pseudomonadota</taxon>
        <taxon>Alphaproteobacteria</taxon>
        <taxon>Hyphomicrobiales</taxon>
        <taxon>Stappiaceae</taxon>
        <taxon>Stappia</taxon>
    </lineage>
</organism>
<comment type="similarity">
    <text evidence="1">Belongs to the metallo-beta-lactamase superfamily.</text>
</comment>
<keyword evidence="5" id="KW-0732">Signal</keyword>
<proteinExistence type="inferred from homology"/>
<dbReference type="CDD" id="cd07720">
    <property type="entry name" value="OPHC2-like_MBL-fold"/>
    <property type="match status" value="1"/>
</dbReference>
<evidence type="ECO:0000256" key="1">
    <source>
        <dbReference type="ARBA" id="ARBA00007749"/>
    </source>
</evidence>
<feature type="signal peptide" evidence="5">
    <location>
        <begin position="1"/>
        <end position="34"/>
    </location>
</feature>
<dbReference type="PANTHER" id="PTHR42978:SF6">
    <property type="entry name" value="QUORUM-QUENCHING LACTONASE YTNP-RELATED"/>
    <property type="match status" value="1"/>
</dbReference>
<reference evidence="7 8" key="2">
    <citation type="submission" date="2020-08" db="EMBL/GenBank/DDBJ databases">
        <title>Stappia taiwanensis sp. nov., isolated from a coastal thermal spring.</title>
        <authorList>
            <person name="Kampfer P."/>
        </authorList>
    </citation>
    <scope>NUCLEOTIDE SEQUENCE [LARGE SCALE GENOMIC DNA]</scope>
    <source>
        <strain evidence="7 8">DSM 23284</strain>
    </source>
</reference>
<dbReference type="Pfam" id="PF00753">
    <property type="entry name" value="Lactamase_B"/>
    <property type="match status" value="1"/>
</dbReference>
<evidence type="ECO:0000256" key="5">
    <source>
        <dbReference type="SAM" id="SignalP"/>
    </source>
</evidence>
<evidence type="ECO:0000256" key="3">
    <source>
        <dbReference type="ARBA" id="ARBA00022801"/>
    </source>
</evidence>
<dbReference type="GO" id="GO:0016787">
    <property type="term" value="F:hydrolase activity"/>
    <property type="evidence" value="ECO:0007669"/>
    <property type="project" value="UniProtKB-KW"/>
</dbReference>
<dbReference type="InterPro" id="IPR051013">
    <property type="entry name" value="MBL_superfamily_lactonases"/>
</dbReference>
<keyword evidence="8" id="KW-1185">Reference proteome</keyword>
<dbReference type="InterPro" id="IPR001279">
    <property type="entry name" value="Metallo-B-lactamas"/>
</dbReference>
<reference evidence="7 8" key="1">
    <citation type="submission" date="2020-07" db="EMBL/GenBank/DDBJ databases">
        <authorList>
            <person name="Li M."/>
        </authorList>
    </citation>
    <scope>NUCLEOTIDE SEQUENCE [LARGE SCALE GENOMIC DNA]</scope>
    <source>
        <strain evidence="7 8">DSM 23284</strain>
    </source>
</reference>
<dbReference type="AlphaFoldDB" id="A0A838XTI7"/>
<dbReference type="GO" id="GO:0046872">
    <property type="term" value="F:metal ion binding"/>
    <property type="evidence" value="ECO:0007669"/>
    <property type="project" value="UniProtKB-KW"/>
</dbReference>
<dbReference type="SMART" id="SM00849">
    <property type="entry name" value="Lactamase_B"/>
    <property type="match status" value="1"/>
</dbReference>
<keyword evidence="2" id="KW-0479">Metal-binding</keyword>
<sequence length="322" mass="34742">MSTASLSRRRLLAGAAGLGLAAPALVSMAPQAKAEAPMLGAAAPRFNRFKLGDFEVTTLLDAARAMDGPHPIFGTDQQPETVAELLAANHLPASRMVNGFTPVLVNTGRELVLFDTGLGGDNGTLPAQLAAAGYSPEQVDLVVITHMHPDHIGGLMTGGAPTYPNARYVTGQAEYEFWSAEDRLSGPTERVARLVRSNVVPLAEKMTFIGDETEVVPGILGLDTAGHTPGHMSFHIESGGKRLLIWGDVANHFVVSIQRPDWHVRYDMDKDKAAATRKRLFDMIANDKLPITGYHMPFPALGFLEPTGEGYRWMPATYQFAL</sequence>
<keyword evidence="3 7" id="KW-0378">Hydrolase</keyword>
<evidence type="ECO:0000259" key="6">
    <source>
        <dbReference type="SMART" id="SM00849"/>
    </source>
</evidence>
<evidence type="ECO:0000256" key="2">
    <source>
        <dbReference type="ARBA" id="ARBA00022723"/>
    </source>
</evidence>
<dbReference type="PROSITE" id="PS51318">
    <property type="entry name" value="TAT"/>
    <property type="match status" value="1"/>
</dbReference>
<feature type="domain" description="Metallo-beta-lactamase" evidence="6">
    <location>
        <begin position="99"/>
        <end position="295"/>
    </location>
</feature>
<accession>A0A838XTI7</accession>
<keyword evidence="4" id="KW-0862">Zinc</keyword>
<comment type="caution">
    <text evidence="7">The sequence shown here is derived from an EMBL/GenBank/DDBJ whole genome shotgun (WGS) entry which is preliminary data.</text>
</comment>